<proteinExistence type="predicted"/>
<dbReference type="AlphaFoldDB" id="A0A364LCN7"/>
<dbReference type="GeneID" id="63798802"/>
<reference evidence="1 2" key="1">
    <citation type="journal article" date="2017" name="Biotechnol. Biofuels">
        <title>Differential beta-glucosidase expression as a function of carbon source availability in Talaromyces amestolkiae: a genomic and proteomic approach.</title>
        <authorList>
            <person name="de Eugenio L.I."/>
            <person name="Mendez-Liter J.A."/>
            <person name="Nieto-Dominguez M."/>
            <person name="Alonso L."/>
            <person name="Gil-Munoz J."/>
            <person name="Barriuso J."/>
            <person name="Prieto A."/>
            <person name="Martinez M.J."/>
        </authorList>
    </citation>
    <scope>NUCLEOTIDE SEQUENCE [LARGE SCALE GENOMIC DNA]</scope>
    <source>
        <strain evidence="1 2">CIB</strain>
    </source>
</reference>
<dbReference type="EMBL" id="MIKG01000025">
    <property type="protein sequence ID" value="RAO73576.1"/>
    <property type="molecule type" value="Genomic_DNA"/>
</dbReference>
<keyword evidence="2" id="KW-1185">Reference proteome</keyword>
<name>A0A364LCN7_TALAM</name>
<dbReference type="STRING" id="1196081.A0A364LCN7"/>
<evidence type="ECO:0000313" key="2">
    <source>
        <dbReference type="Proteomes" id="UP000249363"/>
    </source>
</evidence>
<protein>
    <submittedName>
        <fullName evidence="1">Uncharacterized protein</fullName>
    </submittedName>
</protein>
<sequence>MGDSLQSLRRLAKRFNIRNRREGEDWPEAHRTTFQNIKSLSQNRFDTYIPEVTVSNEKPWKQQTKKRAQWLVERARRLVGQDSNEAGWRFALENEVLRRFMVEVACYDLGANRLFDDRVDEFVIYDDLVKSHLPKQAPDRVFGLQDTPSFRTLLDSSARPEIRTAPDDTVSDLITSTPFKTESDPLLFPFLVLEAKSESSSRGSEAILTQSFFPIRALLKLQDDLRSYFPKDEVKFEPLVWFLASRGDNWKLYCGTVVKGENEEPTKYETTFLWTGSLLREDDALQLVLIVDYIMDWARDIYRIAILRQLKSMVTGQPFDQITLAYSEMSSMRRDVSRWIPAPPSTIFSELETANESDGLENVISSKPLDHQELLDIHIPNTKLGSLRSASKSERRFTCLYLTEGLLPSFLQVVAGPKDSKDKTEKAARQIINFVSQFDDVLVMPKRDLDMIESLWTSKAIATDPDEVSEDLYVVMEANWLIFLLGIGHSEEEATVLAAMHKINLDLAIYRERFFGDMPSFRKIKLSGESNAQRFSTWDEGIDFLNRAHPKHIAYVETIRGKLNTPAGEVIVLD</sequence>
<evidence type="ECO:0000313" key="1">
    <source>
        <dbReference type="EMBL" id="RAO73576.1"/>
    </source>
</evidence>
<dbReference type="Proteomes" id="UP000249363">
    <property type="component" value="Unassembled WGS sequence"/>
</dbReference>
<dbReference type="RefSeq" id="XP_040738090.1">
    <property type="nucleotide sequence ID" value="XM_040882519.1"/>
</dbReference>
<comment type="caution">
    <text evidence="1">The sequence shown here is derived from an EMBL/GenBank/DDBJ whole genome shotgun (WGS) entry which is preliminary data.</text>
</comment>
<gene>
    <name evidence="1" type="ORF">BHQ10_009588</name>
</gene>
<accession>A0A364LCN7</accession>
<organism evidence="1 2">
    <name type="scientific">Talaromyces amestolkiae</name>
    <dbReference type="NCBI Taxonomy" id="1196081"/>
    <lineage>
        <taxon>Eukaryota</taxon>
        <taxon>Fungi</taxon>
        <taxon>Dikarya</taxon>
        <taxon>Ascomycota</taxon>
        <taxon>Pezizomycotina</taxon>
        <taxon>Eurotiomycetes</taxon>
        <taxon>Eurotiomycetidae</taxon>
        <taxon>Eurotiales</taxon>
        <taxon>Trichocomaceae</taxon>
        <taxon>Talaromyces</taxon>
        <taxon>Talaromyces sect. Talaromyces</taxon>
    </lineage>
</organism>
<dbReference type="OrthoDB" id="4226255at2759"/>